<dbReference type="AlphaFoldDB" id="A0A365H500"/>
<dbReference type="SMART" id="SM00530">
    <property type="entry name" value="HTH_XRE"/>
    <property type="match status" value="1"/>
</dbReference>
<dbReference type="PROSITE" id="PS50943">
    <property type="entry name" value="HTH_CROC1"/>
    <property type="match status" value="1"/>
</dbReference>
<comment type="caution">
    <text evidence="2">The sequence shown here is derived from an EMBL/GenBank/DDBJ whole genome shotgun (WGS) entry which is preliminary data.</text>
</comment>
<dbReference type="InterPro" id="IPR043917">
    <property type="entry name" value="DUF5753"/>
</dbReference>
<dbReference type="EMBL" id="QLYX01000007">
    <property type="protein sequence ID" value="RAY14129.1"/>
    <property type="molecule type" value="Genomic_DNA"/>
</dbReference>
<dbReference type="InterPro" id="IPR010982">
    <property type="entry name" value="Lambda_DNA-bd_dom_sf"/>
</dbReference>
<sequence>MTSPFVRRRRLGIELRTIREERGLTADQLAKLIHYSRMQVSRLENGLVRPDVAELIKILKILGLPDEERARLVDIACDGAERGWWDRYGNAMGARQRLYANIEYGAATIREYNQTAMPGIFQTREFTESLIELTEAEDALDFHPQKMIDARLERRHAMLRPDGPAYEVVLDEIVIRRLPVPPEIMAAQLRQIDAMLEEHPSLSVRVLPVGTRLTGTLLPRATFTLYTFPDPADPPMAVVDTINTDNVHIEPREVQRYARRYEHLSRAALPPGDSRIFLTEAADRAIEETGRP</sequence>
<dbReference type="InterPro" id="IPR001387">
    <property type="entry name" value="Cro/C1-type_HTH"/>
</dbReference>
<dbReference type="RefSeq" id="WP_111869041.1">
    <property type="nucleotide sequence ID" value="NZ_QLYX01000007.1"/>
</dbReference>
<dbReference type="CDD" id="cd00093">
    <property type="entry name" value="HTH_XRE"/>
    <property type="match status" value="1"/>
</dbReference>
<accession>A0A365H500</accession>
<name>A0A365H500_9ACTN</name>
<dbReference type="Gene3D" id="1.10.260.40">
    <property type="entry name" value="lambda repressor-like DNA-binding domains"/>
    <property type="match status" value="1"/>
</dbReference>
<keyword evidence="3" id="KW-1185">Reference proteome</keyword>
<dbReference type="SUPFAM" id="SSF47413">
    <property type="entry name" value="lambda repressor-like DNA-binding domains"/>
    <property type="match status" value="1"/>
</dbReference>
<reference evidence="2 3" key="1">
    <citation type="submission" date="2018-06" db="EMBL/GenBank/DDBJ databases">
        <title>Actinomadura craniellae sp. nov. isolated from marine sponge Craniella sp.</title>
        <authorList>
            <person name="Li L."/>
            <person name="Xu Q.H."/>
            <person name="Lin H.W."/>
            <person name="Lu Y.H."/>
        </authorList>
    </citation>
    <scope>NUCLEOTIDE SEQUENCE [LARGE SCALE GENOMIC DNA]</scope>
    <source>
        <strain evidence="2 3">LHW63021</strain>
    </source>
</reference>
<protein>
    <submittedName>
        <fullName evidence="2">XRE family transcriptional regulator</fullName>
    </submittedName>
</protein>
<evidence type="ECO:0000313" key="3">
    <source>
        <dbReference type="Proteomes" id="UP000251891"/>
    </source>
</evidence>
<evidence type="ECO:0000259" key="1">
    <source>
        <dbReference type="PROSITE" id="PS50943"/>
    </source>
</evidence>
<organism evidence="2 3">
    <name type="scientific">Actinomadura craniellae</name>
    <dbReference type="NCBI Taxonomy" id="2231787"/>
    <lineage>
        <taxon>Bacteria</taxon>
        <taxon>Bacillati</taxon>
        <taxon>Actinomycetota</taxon>
        <taxon>Actinomycetes</taxon>
        <taxon>Streptosporangiales</taxon>
        <taxon>Thermomonosporaceae</taxon>
        <taxon>Actinomadura</taxon>
    </lineage>
</organism>
<dbReference type="Pfam" id="PF13560">
    <property type="entry name" value="HTH_31"/>
    <property type="match status" value="1"/>
</dbReference>
<dbReference type="Pfam" id="PF19054">
    <property type="entry name" value="DUF5753"/>
    <property type="match status" value="1"/>
</dbReference>
<proteinExistence type="predicted"/>
<dbReference type="GO" id="GO:0003677">
    <property type="term" value="F:DNA binding"/>
    <property type="evidence" value="ECO:0007669"/>
    <property type="project" value="InterPro"/>
</dbReference>
<feature type="domain" description="HTH cro/C1-type" evidence="1">
    <location>
        <begin position="15"/>
        <end position="69"/>
    </location>
</feature>
<dbReference type="OrthoDB" id="5177725at2"/>
<dbReference type="Proteomes" id="UP000251891">
    <property type="component" value="Unassembled WGS sequence"/>
</dbReference>
<evidence type="ECO:0000313" key="2">
    <source>
        <dbReference type="EMBL" id="RAY14129.1"/>
    </source>
</evidence>
<gene>
    <name evidence="2" type="ORF">DPM19_17820</name>
</gene>